<keyword evidence="3" id="KW-0687">Ribonucleoprotein</keyword>
<dbReference type="OrthoDB" id="338850at2759"/>
<evidence type="ECO:0000259" key="4">
    <source>
        <dbReference type="Pfam" id="PF01778"/>
    </source>
</evidence>
<dbReference type="Pfam" id="PF01778">
    <property type="entry name" value="Ribosomal_L28e"/>
    <property type="match status" value="1"/>
</dbReference>
<dbReference type="Gene3D" id="3.30.390.110">
    <property type="match status" value="1"/>
</dbReference>
<accession>A0A139A0X6</accession>
<dbReference type="GO" id="GO:1990904">
    <property type="term" value="C:ribonucleoprotein complex"/>
    <property type="evidence" value="ECO:0007669"/>
    <property type="project" value="UniProtKB-KW"/>
</dbReference>
<dbReference type="InterPro" id="IPR002672">
    <property type="entry name" value="Ribosomal_eL28"/>
</dbReference>
<dbReference type="PANTHER" id="PTHR10544">
    <property type="entry name" value="60S RIBOSOMAL PROTEIN L28"/>
    <property type="match status" value="1"/>
</dbReference>
<evidence type="ECO:0000313" key="6">
    <source>
        <dbReference type="Proteomes" id="UP000070544"/>
    </source>
</evidence>
<organism evidence="5 6">
    <name type="scientific">Gonapodya prolifera (strain JEL478)</name>
    <name type="common">Monoblepharis prolifera</name>
    <dbReference type="NCBI Taxonomy" id="1344416"/>
    <lineage>
        <taxon>Eukaryota</taxon>
        <taxon>Fungi</taxon>
        <taxon>Fungi incertae sedis</taxon>
        <taxon>Chytridiomycota</taxon>
        <taxon>Chytridiomycota incertae sedis</taxon>
        <taxon>Monoblepharidomycetes</taxon>
        <taxon>Monoblepharidales</taxon>
        <taxon>Gonapodyaceae</taxon>
        <taxon>Gonapodya</taxon>
    </lineage>
</organism>
<dbReference type="STRING" id="1344416.A0A139A0X6"/>
<evidence type="ECO:0000256" key="3">
    <source>
        <dbReference type="ARBA" id="ARBA00023274"/>
    </source>
</evidence>
<comment type="similarity">
    <text evidence="1">Belongs to the eukaryotic ribosomal protein eL28 family.</text>
</comment>
<dbReference type="GO" id="GO:0005840">
    <property type="term" value="C:ribosome"/>
    <property type="evidence" value="ECO:0007669"/>
    <property type="project" value="UniProtKB-KW"/>
</dbReference>
<dbReference type="EMBL" id="KQ965836">
    <property type="protein sequence ID" value="KXS10175.1"/>
    <property type="molecule type" value="Genomic_DNA"/>
</dbReference>
<evidence type="ECO:0000256" key="1">
    <source>
        <dbReference type="ARBA" id="ARBA00007926"/>
    </source>
</evidence>
<sequence>MSADLVWLIIRKNNSFLVKRNGIVLSREPGNLTNTHSFSASGLANPKVLGLLAIPRPPSFLTSGFTHLHLTIGTSWDAADHRCCACSGQKERRRGHRQEDPRC</sequence>
<evidence type="ECO:0000256" key="2">
    <source>
        <dbReference type="ARBA" id="ARBA00022980"/>
    </source>
</evidence>
<keyword evidence="2" id="KW-0689">Ribosomal protein</keyword>
<reference evidence="5 6" key="1">
    <citation type="journal article" date="2015" name="Genome Biol. Evol.">
        <title>Phylogenomic analyses indicate that early fungi evolved digesting cell walls of algal ancestors of land plants.</title>
        <authorList>
            <person name="Chang Y."/>
            <person name="Wang S."/>
            <person name="Sekimoto S."/>
            <person name="Aerts A.L."/>
            <person name="Choi C."/>
            <person name="Clum A."/>
            <person name="LaButti K.M."/>
            <person name="Lindquist E.A."/>
            <person name="Yee Ngan C."/>
            <person name="Ohm R.A."/>
            <person name="Salamov A.A."/>
            <person name="Grigoriev I.V."/>
            <person name="Spatafora J.W."/>
            <person name="Berbee M.L."/>
        </authorList>
    </citation>
    <scope>NUCLEOTIDE SEQUENCE [LARGE SCALE GENOMIC DNA]</scope>
    <source>
        <strain evidence="5 6">JEL478</strain>
    </source>
</reference>
<gene>
    <name evidence="5" type="ORF">M427DRAFT_139944</name>
</gene>
<protein>
    <recommendedName>
        <fullName evidence="4">Ribosomal eL28/Mak16 domain-containing protein</fullName>
    </recommendedName>
</protein>
<name>A0A139A0X6_GONPJ</name>
<dbReference type="GO" id="GO:0006412">
    <property type="term" value="P:translation"/>
    <property type="evidence" value="ECO:0007669"/>
    <property type="project" value="InterPro"/>
</dbReference>
<feature type="domain" description="Ribosomal eL28/Mak16" evidence="4">
    <location>
        <begin position="5"/>
        <end position="50"/>
    </location>
</feature>
<dbReference type="InterPro" id="IPR029004">
    <property type="entry name" value="Ribosomal_eL28/Mak16"/>
</dbReference>
<dbReference type="GO" id="GO:0003735">
    <property type="term" value="F:structural constituent of ribosome"/>
    <property type="evidence" value="ECO:0007669"/>
    <property type="project" value="InterPro"/>
</dbReference>
<keyword evidence="6" id="KW-1185">Reference proteome</keyword>
<dbReference type="AlphaFoldDB" id="A0A139A0X6"/>
<dbReference type="Proteomes" id="UP000070544">
    <property type="component" value="Unassembled WGS sequence"/>
</dbReference>
<proteinExistence type="inferred from homology"/>
<evidence type="ECO:0000313" key="5">
    <source>
        <dbReference type="EMBL" id="KXS10175.1"/>
    </source>
</evidence>